<organism evidence="2 3">
    <name type="scientific">Candidatus Thermofonsia Clade 3 bacterium</name>
    <dbReference type="NCBI Taxonomy" id="2364212"/>
    <lineage>
        <taxon>Bacteria</taxon>
        <taxon>Bacillati</taxon>
        <taxon>Chloroflexota</taxon>
        <taxon>Candidatus Thermofontia</taxon>
        <taxon>Candidatus Thermofonsia Clade 3</taxon>
    </lineage>
</organism>
<dbReference type="AlphaFoldDB" id="A0A2M8QB64"/>
<reference evidence="2 3" key="1">
    <citation type="submission" date="2017-11" db="EMBL/GenBank/DDBJ databases">
        <title>Evolution of Phototrophy in the Chloroflexi Phylum Driven by Horizontal Gene Transfer.</title>
        <authorList>
            <person name="Ward L.M."/>
            <person name="Hemp J."/>
            <person name="Shih P.M."/>
            <person name="Mcglynn S.E."/>
            <person name="Fischer W."/>
        </authorList>
    </citation>
    <scope>NUCLEOTIDE SEQUENCE [LARGE SCALE GENOMIC DNA]</scope>
    <source>
        <strain evidence="2">JP3_7</strain>
    </source>
</reference>
<protein>
    <submittedName>
        <fullName evidence="2">Antibiotic biosynthesis monooxygenase</fullName>
    </submittedName>
</protein>
<dbReference type="InterPro" id="IPR007138">
    <property type="entry name" value="ABM_dom"/>
</dbReference>
<dbReference type="PANTHER" id="PTHR34474">
    <property type="entry name" value="SIGNAL TRANSDUCTION PROTEIN TRAP"/>
    <property type="match status" value="1"/>
</dbReference>
<gene>
    <name evidence="2" type="ORF">CUN48_10805</name>
</gene>
<dbReference type="Pfam" id="PF03992">
    <property type="entry name" value="ABM"/>
    <property type="match status" value="1"/>
</dbReference>
<keyword evidence="2" id="KW-0503">Monooxygenase</keyword>
<accession>A0A2M8QB64</accession>
<feature type="domain" description="ABM" evidence="1">
    <location>
        <begin position="2"/>
        <end position="97"/>
    </location>
</feature>
<dbReference type="InterPro" id="IPR011008">
    <property type="entry name" value="Dimeric_a/b-barrel"/>
</dbReference>
<proteinExistence type="predicted"/>
<keyword evidence="2" id="KW-0560">Oxidoreductase</keyword>
<evidence type="ECO:0000313" key="3">
    <source>
        <dbReference type="Proteomes" id="UP000230790"/>
    </source>
</evidence>
<dbReference type="GO" id="GO:0004497">
    <property type="term" value="F:monooxygenase activity"/>
    <property type="evidence" value="ECO:0007669"/>
    <property type="project" value="UniProtKB-KW"/>
</dbReference>
<evidence type="ECO:0000259" key="1">
    <source>
        <dbReference type="PROSITE" id="PS51725"/>
    </source>
</evidence>
<dbReference type="Proteomes" id="UP000230790">
    <property type="component" value="Unassembled WGS sequence"/>
</dbReference>
<sequence>MITTANRIFVNPQYAEAFEENFRNRARLVDKMPGFIRNVLLRPVHPGDPYIVLTFWESRAHFEAWVRAPEFVQGHARSGALPKEAFSAPNQLELHEVVLDSSQPDLPAEPRG</sequence>
<dbReference type="SUPFAM" id="SSF54909">
    <property type="entry name" value="Dimeric alpha+beta barrel"/>
    <property type="match status" value="1"/>
</dbReference>
<dbReference type="PROSITE" id="PS51725">
    <property type="entry name" value="ABM"/>
    <property type="match status" value="1"/>
</dbReference>
<name>A0A2M8QB64_9CHLR</name>
<dbReference type="InterPro" id="IPR050404">
    <property type="entry name" value="Heme-degrading_MO"/>
</dbReference>
<dbReference type="PANTHER" id="PTHR34474:SF2">
    <property type="entry name" value="SIGNAL TRANSDUCTION PROTEIN TRAP"/>
    <property type="match status" value="1"/>
</dbReference>
<dbReference type="Gene3D" id="3.30.70.100">
    <property type="match status" value="1"/>
</dbReference>
<dbReference type="EMBL" id="PGTN01000073">
    <property type="protein sequence ID" value="PJF47034.1"/>
    <property type="molecule type" value="Genomic_DNA"/>
</dbReference>
<evidence type="ECO:0000313" key="2">
    <source>
        <dbReference type="EMBL" id="PJF47034.1"/>
    </source>
</evidence>
<comment type="caution">
    <text evidence="2">The sequence shown here is derived from an EMBL/GenBank/DDBJ whole genome shotgun (WGS) entry which is preliminary data.</text>
</comment>